<protein>
    <submittedName>
        <fullName evidence="1">Uncharacterized protein</fullName>
    </submittedName>
</protein>
<comment type="caution">
    <text evidence="1">The sequence shown here is derived from an EMBL/GenBank/DDBJ whole genome shotgun (WGS) entry which is preliminary data.</text>
</comment>
<gene>
    <name evidence="1" type="ORF">LIER_10709</name>
</gene>
<keyword evidence="2" id="KW-1185">Reference proteome</keyword>
<dbReference type="EMBL" id="BAABME010001928">
    <property type="protein sequence ID" value="GAA0152159.1"/>
    <property type="molecule type" value="Genomic_DNA"/>
</dbReference>
<dbReference type="AlphaFoldDB" id="A0AAV3PKC9"/>
<reference evidence="1 2" key="1">
    <citation type="submission" date="2024-01" db="EMBL/GenBank/DDBJ databases">
        <title>The complete chloroplast genome sequence of Lithospermum erythrorhizon: insights into the phylogenetic relationship among Boraginaceae species and the maternal lineages of purple gromwells.</title>
        <authorList>
            <person name="Okada T."/>
            <person name="Watanabe K."/>
        </authorList>
    </citation>
    <scope>NUCLEOTIDE SEQUENCE [LARGE SCALE GENOMIC DNA]</scope>
</reference>
<evidence type="ECO:0000313" key="1">
    <source>
        <dbReference type="EMBL" id="GAA0152159.1"/>
    </source>
</evidence>
<accession>A0AAV3PKC9</accession>
<dbReference type="Proteomes" id="UP001454036">
    <property type="component" value="Unassembled WGS sequence"/>
</dbReference>
<proteinExistence type="predicted"/>
<sequence length="179" mass="20315">MKNGGLGSLTKIFRISSLLMYWSPVRRNDKSRSSFLPILISFFTPTLSNLFGNKRKAPEENSSLRTSTMEPPTKRVKIGRLYRSTSLAVIVTLASLSVHKRIVHTTADIQHRLGLKRKRLDQTHLDSDLDLKPRLKRVKWTLDKKVASSAVVVQNRSISFAEVFTNKSSEFLGQINAFE</sequence>
<evidence type="ECO:0000313" key="2">
    <source>
        <dbReference type="Proteomes" id="UP001454036"/>
    </source>
</evidence>
<name>A0AAV3PKC9_LITER</name>
<organism evidence="1 2">
    <name type="scientific">Lithospermum erythrorhizon</name>
    <name type="common">Purple gromwell</name>
    <name type="synonym">Lithospermum officinale var. erythrorhizon</name>
    <dbReference type="NCBI Taxonomy" id="34254"/>
    <lineage>
        <taxon>Eukaryota</taxon>
        <taxon>Viridiplantae</taxon>
        <taxon>Streptophyta</taxon>
        <taxon>Embryophyta</taxon>
        <taxon>Tracheophyta</taxon>
        <taxon>Spermatophyta</taxon>
        <taxon>Magnoliopsida</taxon>
        <taxon>eudicotyledons</taxon>
        <taxon>Gunneridae</taxon>
        <taxon>Pentapetalae</taxon>
        <taxon>asterids</taxon>
        <taxon>lamiids</taxon>
        <taxon>Boraginales</taxon>
        <taxon>Boraginaceae</taxon>
        <taxon>Boraginoideae</taxon>
        <taxon>Lithospermeae</taxon>
        <taxon>Lithospermum</taxon>
    </lineage>
</organism>